<dbReference type="Gene3D" id="3.30.390.110">
    <property type="match status" value="1"/>
</dbReference>
<evidence type="ECO:0000259" key="6">
    <source>
        <dbReference type="Pfam" id="PF01778"/>
    </source>
</evidence>
<dbReference type="PANTHER" id="PTHR23405:SF4">
    <property type="entry name" value="PROTEIN MAK16 HOMOLOG"/>
    <property type="match status" value="1"/>
</dbReference>
<dbReference type="GO" id="GO:0000470">
    <property type="term" value="P:maturation of LSU-rRNA"/>
    <property type="evidence" value="ECO:0007669"/>
    <property type="project" value="TreeGrafter"/>
</dbReference>
<name>A0A0V0QX67_PSEPJ</name>
<organism evidence="7 8">
    <name type="scientific">Pseudocohnilembus persalinus</name>
    <name type="common">Ciliate</name>
    <dbReference type="NCBI Taxonomy" id="266149"/>
    <lineage>
        <taxon>Eukaryota</taxon>
        <taxon>Sar</taxon>
        <taxon>Alveolata</taxon>
        <taxon>Ciliophora</taxon>
        <taxon>Intramacronucleata</taxon>
        <taxon>Oligohymenophorea</taxon>
        <taxon>Scuticociliatia</taxon>
        <taxon>Philasterida</taxon>
        <taxon>Pseudocohnilembidae</taxon>
        <taxon>Pseudocohnilembus</taxon>
    </lineage>
</organism>
<evidence type="ECO:0000256" key="3">
    <source>
        <dbReference type="ARBA" id="ARBA00023242"/>
    </source>
</evidence>
<comment type="subcellular location">
    <subcellularLocation>
        <location evidence="1">Nucleus</location>
    </subcellularLocation>
</comment>
<dbReference type="OrthoDB" id="10251342at2759"/>
<dbReference type="PIRSF" id="PIRSF003352">
    <property type="entry name" value="MAK16"/>
    <property type="match status" value="1"/>
</dbReference>
<evidence type="ECO:0000313" key="8">
    <source>
        <dbReference type="Proteomes" id="UP000054937"/>
    </source>
</evidence>
<gene>
    <name evidence="7" type="ORF">PPERSA_13087</name>
</gene>
<keyword evidence="8" id="KW-1185">Reference proteome</keyword>
<evidence type="ECO:0000256" key="5">
    <source>
        <dbReference type="SAM" id="MobiDB-lite"/>
    </source>
</evidence>
<dbReference type="InterPro" id="IPR006958">
    <property type="entry name" value="Mak16"/>
</dbReference>
<protein>
    <recommendedName>
        <fullName evidence="4">Protein MAK16 homolog</fullName>
    </recommendedName>
</protein>
<dbReference type="FunFam" id="3.30.390.110:FF:000001">
    <property type="entry name" value="Protein MAK16 homolog"/>
    <property type="match status" value="1"/>
</dbReference>
<dbReference type="GO" id="GO:0005730">
    <property type="term" value="C:nucleolus"/>
    <property type="evidence" value="ECO:0007669"/>
    <property type="project" value="UniProtKB-UniRule"/>
</dbReference>
<dbReference type="Pfam" id="PF01778">
    <property type="entry name" value="Ribosomal_L28e"/>
    <property type="match status" value="1"/>
</dbReference>
<evidence type="ECO:0000256" key="2">
    <source>
        <dbReference type="ARBA" id="ARBA00005514"/>
    </source>
</evidence>
<evidence type="ECO:0000256" key="1">
    <source>
        <dbReference type="ARBA" id="ARBA00004123"/>
    </source>
</evidence>
<comment type="caution">
    <text evidence="7">The sequence shown here is derived from an EMBL/GenBank/DDBJ whole genome shotgun (WGS) entry which is preliminary data.</text>
</comment>
<accession>A0A0V0QX67</accession>
<dbReference type="EMBL" id="LDAU01000094">
    <property type="protein sequence ID" value="KRX06608.1"/>
    <property type="molecule type" value="Genomic_DNA"/>
</dbReference>
<feature type="domain" description="Ribosomal eL28/Mak16" evidence="6">
    <location>
        <begin position="6"/>
        <end position="118"/>
    </location>
</feature>
<feature type="compositionally biased region" description="Basic residues" evidence="5">
    <location>
        <begin position="286"/>
        <end position="303"/>
    </location>
</feature>
<dbReference type="InParanoid" id="A0A0V0QX67"/>
<dbReference type="GO" id="GO:0030687">
    <property type="term" value="C:preribosome, large subunit precursor"/>
    <property type="evidence" value="ECO:0007669"/>
    <property type="project" value="TreeGrafter"/>
</dbReference>
<comment type="similarity">
    <text evidence="2 4">Belongs to the MAK16 family.</text>
</comment>
<reference evidence="7 8" key="1">
    <citation type="journal article" date="2015" name="Sci. Rep.">
        <title>Genome of the facultative scuticociliatosis pathogen Pseudocohnilembus persalinus provides insight into its virulence through horizontal gene transfer.</title>
        <authorList>
            <person name="Xiong J."/>
            <person name="Wang G."/>
            <person name="Cheng J."/>
            <person name="Tian M."/>
            <person name="Pan X."/>
            <person name="Warren A."/>
            <person name="Jiang C."/>
            <person name="Yuan D."/>
            <person name="Miao W."/>
        </authorList>
    </citation>
    <scope>NUCLEOTIDE SEQUENCE [LARGE SCALE GENOMIC DNA]</scope>
    <source>
        <strain evidence="7">36N120E</strain>
    </source>
</reference>
<dbReference type="OMA" id="DKGQNFC"/>
<keyword evidence="3 4" id="KW-0539">Nucleus</keyword>
<dbReference type="PANTHER" id="PTHR23405">
    <property type="entry name" value="MAINTENANCE OF KILLER 16 MAK16 PROTEIN-RELATED"/>
    <property type="match status" value="1"/>
</dbReference>
<dbReference type="AlphaFoldDB" id="A0A0V0QX67"/>
<feature type="compositionally biased region" description="Acidic residues" evidence="5">
    <location>
        <begin position="223"/>
        <end position="257"/>
    </location>
</feature>
<feature type="region of interest" description="Disordered" evidence="5">
    <location>
        <begin position="195"/>
        <end position="324"/>
    </location>
</feature>
<proteinExistence type="inferred from homology"/>
<evidence type="ECO:0000256" key="4">
    <source>
        <dbReference type="PIRNR" id="PIRNR003352"/>
    </source>
</evidence>
<dbReference type="GO" id="GO:0000460">
    <property type="term" value="P:maturation of 5.8S rRNA"/>
    <property type="evidence" value="ECO:0007669"/>
    <property type="project" value="TreeGrafter"/>
</dbReference>
<sequence length="324" mass="38204">MQIDEVVWQIINQQNCSYKVPTVQRTFCRNEHNVTGFCNRQSCPLANSQYATIQHDKGVCYLMVKTIERSHTPKDMWEKIKLDKNYQKALEQIDKELQYWPKFMIHKNKQRLTKLRQMLIRIRKLKLKGYKEAVPVKQKAVRRDKVREHKAEIAAHVEETIEQELLDRLQSGVYEDLYANLNPEAFNKVLDDQQLQEEELENEEEDINESELDSAEYIFDPNQVDEDSGEDDYSDEGMDFGEEGEEGEEFSSDDEGIQDNLNQKRKGVQLEDSEDDEEQQQQNKNSKGKKPQKKVKTSKKGKKVLNYEIEQEKDIQQQQEMADF</sequence>
<dbReference type="Proteomes" id="UP000054937">
    <property type="component" value="Unassembled WGS sequence"/>
</dbReference>
<dbReference type="Pfam" id="PF04874">
    <property type="entry name" value="Mak16"/>
    <property type="match status" value="1"/>
</dbReference>
<dbReference type="InterPro" id="IPR029004">
    <property type="entry name" value="Ribosomal_eL28/Mak16"/>
</dbReference>
<evidence type="ECO:0000313" key="7">
    <source>
        <dbReference type="EMBL" id="KRX06608.1"/>
    </source>
</evidence>
<feature type="compositionally biased region" description="Acidic residues" evidence="5">
    <location>
        <begin position="195"/>
        <end position="214"/>
    </location>
</feature>